<dbReference type="EMBL" id="PDUD01000006">
    <property type="protein sequence ID" value="PHN07773.1"/>
    <property type="molecule type" value="Genomic_DNA"/>
</dbReference>
<dbReference type="InterPro" id="IPR011600">
    <property type="entry name" value="Pept_C14_caspase"/>
</dbReference>
<dbReference type="InterPro" id="IPR019775">
    <property type="entry name" value="WD40_repeat_CS"/>
</dbReference>
<dbReference type="PROSITE" id="PS00678">
    <property type="entry name" value="WD_REPEATS_1"/>
    <property type="match status" value="3"/>
</dbReference>
<keyword evidence="6" id="KW-1185">Reference proteome</keyword>
<evidence type="ECO:0000256" key="1">
    <source>
        <dbReference type="ARBA" id="ARBA00022574"/>
    </source>
</evidence>
<dbReference type="PRINTS" id="PR00320">
    <property type="entry name" value="GPROTEINBRPT"/>
</dbReference>
<feature type="repeat" description="WD" evidence="3">
    <location>
        <begin position="78"/>
        <end position="112"/>
    </location>
</feature>
<evidence type="ECO:0000313" key="5">
    <source>
        <dbReference type="EMBL" id="PHN07773.1"/>
    </source>
</evidence>
<dbReference type="PROSITE" id="PS50082">
    <property type="entry name" value="WD_REPEATS_2"/>
    <property type="match status" value="4"/>
</dbReference>
<dbReference type="InterPro" id="IPR015943">
    <property type="entry name" value="WD40/YVTN_repeat-like_dom_sf"/>
</dbReference>
<dbReference type="SUPFAM" id="SSF52129">
    <property type="entry name" value="Caspase-like"/>
    <property type="match status" value="1"/>
</dbReference>
<dbReference type="Gene3D" id="2.130.10.10">
    <property type="entry name" value="YVTN repeat-like/Quinoprotein amine dehydrogenase"/>
    <property type="match status" value="2"/>
</dbReference>
<dbReference type="InterPro" id="IPR020472">
    <property type="entry name" value="WD40_PAC1"/>
</dbReference>
<dbReference type="RefSeq" id="WP_185154549.1">
    <property type="nucleotide sequence ID" value="NZ_PDUD01000006.1"/>
</dbReference>
<dbReference type="Pfam" id="PF00656">
    <property type="entry name" value="Peptidase_C14"/>
    <property type="match status" value="1"/>
</dbReference>
<feature type="non-terminal residue" evidence="5">
    <location>
        <position position="1"/>
    </location>
</feature>
<dbReference type="InterPro" id="IPR036322">
    <property type="entry name" value="WD40_repeat_dom_sf"/>
</dbReference>
<dbReference type="InterPro" id="IPR001680">
    <property type="entry name" value="WD40_rpt"/>
</dbReference>
<organism evidence="5 6">
    <name type="scientific">Flavilitoribacter nigricans (strain ATCC 23147 / DSM 23189 / NBRC 102662 / NCIMB 1420 / SS-2)</name>
    <name type="common">Lewinella nigricans</name>
    <dbReference type="NCBI Taxonomy" id="1122177"/>
    <lineage>
        <taxon>Bacteria</taxon>
        <taxon>Pseudomonadati</taxon>
        <taxon>Bacteroidota</taxon>
        <taxon>Saprospiria</taxon>
        <taxon>Saprospirales</taxon>
        <taxon>Lewinellaceae</taxon>
        <taxon>Flavilitoribacter</taxon>
    </lineage>
</organism>
<feature type="repeat" description="WD" evidence="3">
    <location>
        <begin position="1"/>
        <end position="30"/>
    </location>
</feature>
<evidence type="ECO:0000313" key="6">
    <source>
        <dbReference type="Proteomes" id="UP000223913"/>
    </source>
</evidence>
<protein>
    <recommendedName>
        <fullName evidence="4">Peptidase C14 caspase domain-containing protein</fullName>
    </recommendedName>
</protein>
<dbReference type="PANTHER" id="PTHR19879:SF9">
    <property type="entry name" value="TRANSCRIPTION INITIATION FACTOR TFIID SUBUNIT 5"/>
    <property type="match status" value="1"/>
</dbReference>
<evidence type="ECO:0000259" key="4">
    <source>
        <dbReference type="Pfam" id="PF00656"/>
    </source>
</evidence>
<dbReference type="InterPro" id="IPR029030">
    <property type="entry name" value="Caspase-like_dom_sf"/>
</dbReference>
<dbReference type="Gene3D" id="3.40.50.1460">
    <property type="match status" value="1"/>
</dbReference>
<accession>A0A2D0NJ39</accession>
<gene>
    <name evidence="5" type="ORF">CRP01_04845</name>
</gene>
<reference evidence="5 6" key="1">
    <citation type="submission" date="2017-10" db="EMBL/GenBank/DDBJ databases">
        <title>The draft genome sequence of Lewinella nigricans NBRC 102662.</title>
        <authorList>
            <person name="Wang K."/>
        </authorList>
    </citation>
    <scope>NUCLEOTIDE SEQUENCE [LARGE SCALE GENOMIC DNA]</scope>
    <source>
        <strain evidence="5 6">NBRC 102662</strain>
    </source>
</reference>
<comment type="caution">
    <text evidence="5">The sequence shown here is derived from an EMBL/GenBank/DDBJ whole genome shotgun (WGS) entry which is preliminary data.</text>
</comment>
<dbReference type="AlphaFoldDB" id="A0A2D0NJ39"/>
<dbReference type="SMART" id="SM00320">
    <property type="entry name" value="WD40"/>
    <property type="match status" value="4"/>
</dbReference>
<evidence type="ECO:0000256" key="2">
    <source>
        <dbReference type="ARBA" id="ARBA00022737"/>
    </source>
</evidence>
<feature type="repeat" description="WD" evidence="3">
    <location>
        <begin position="37"/>
        <end position="71"/>
    </location>
</feature>
<dbReference type="Pfam" id="PF00400">
    <property type="entry name" value="WD40"/>
    <property type="match status" value="4"/>
</dbReference>
<evidence type="ECO:0000256" key="3">
    <source>
        <dbReference type="PROSITE-ProRule" id="PRU00221"/>
    </source>
</evidence>
<dbReference type="GO" id="GO:0004197">
    <property type="term" value="F:cysteine-type endopeptidase activity"/>
    <property type="evidence" value="ECO:0007669"/>
    <property type="project" value="InterPro"/>
</dbReference>
<keyword evidence="2" id="KW-0677">Repeat</keyword>
<keyword evidence="1 3" id="KW-0853">WD repeat</keyword>
<dbReference type="PANTHER" id="PTHR19879">
    <property type="entry name" value="TRANSCRIPTION INITIATION FACTOR TFIID"/>
    <property type="match status" value="1"/>
</dbReference>
<feature type="repeat" description="WD" evidence="3">
    <location>
        <begin position="119"/>
        <end position="151"/>
    </location>
</feature>
<sequence>NGVTSVAFSPNGQFILTGSRDDTAILWDLEGQIIKTFEGYSNIVTSVAFSPNGQFILTGSWNGTAILWDLEGQKIKSFEGHSNEVTSVAFSPNGQFILTGSWDGTAILWDLEGQKIKSFEGHSNEVTSVAFSPKGQFILTGSKDNTQKLWSTTVQLNDASKPKELATLVAIDTSDWIVTTPDGLFDASPGAMNWMHYSVFDQKNREYLAIELEQLKARYYEPGLLQKILGNTNEGLRPVENFDTVALYPKIKLAQIDSTGTLQLQLSERNGGIGKVSLFINGKEVEEEANPLPRRENAQRDSSIQIDLSKYRNYLFRHPDSTNTVSIRVYNEAGWLKSPAFNLEYQVAAARSRGGEGTGNNSSWTGKFDPKLYVITIGTSDYSGTKLDLQYGDQDATMMARAFQAVGTALLEADSLEVHCLTTARADSTGLEGTPIAWHNAGKNDIRSVFDKIKNQAKAEDIVVVYLSGHGVTQGGTDQTLFYYLTKDIASEDALSDPATRRAYAISSEELTDWLKAIPALKQVLIIDACNSGQIVENLTGGTKALNSSQIRALDRMQDRTGMFVLSGSAADKVSYEASEYGQGLLTYALLEGMRSATRSVTDGKEMVKMIDVMTLFQYARDRVPELATSINGIQTPMLGFPSRAASFDIGILNDQASVAIPITKGKPIMIRSTFLNEATYRDDLRLADSLEAAFREETKKGADADLVYVDVYDYPNAYSLGGFYRQRADGIALKLRLLHGDEAPVTLEIPVTEDLEKLVKLIVRAVKKEIP</sequence>
<feature type="domain" description="Peptidase C14 caspase" evidence="4">
    <location>
        <begin position="375"/>
        <end position="639"/>
    </location>
</feature>
<dbReference type="PROSITE" id="PS50294">
    <property type="entry name" value="WD_REPEATS_REGION"/>
    <property type="match status" value="4"/>
</dbReference>
<dbReference type="GO" id="GO:0006508">
    <property type="term" value="P:proteolysis"/>
    <property type="evidence" value="ECO:0007669"/>
    <property type="project" value="InterPro"/>
</dbReference>
<dbReference type="Proteomes" id="UP000223913">
    <property type="component" value="Unassembled WGS sequence"/>
</dbReference>
<dbReference type="CDD" id="cd00200">
    <property type="entry name" value="WD40"/>
    <property type="match status" value="1"/>
</dbReference>
<name>A0A2D0NJ39_FLAN2</name>
<dbReference type="SUPFAM" id="SSF50978">
    <property type="entry name" value="WD40 repeat-like"/>
    <property type="match status" value="1"/>
</dbReference>
<proteinExistence type="predicted"/>